<organism evidence="2 3">
    <name type="scientific">Hypsibius exemplaris</name>
    <name type="common">Freshwater tardigrade</name>
    <dbReference type="NCBI Taxonomy" id="2072580"/>
    <lineage>
        <taxon>Eukaryota</taxon>
        <taxon>Metazoa</taxon>
        <taxon>Ecdysozoa</taxon>
        <taxon>Tardigrada</taxon>
        <taxon>Eutardigrada</taxon>
        <taxon>Parachela</taxon>
        <taxon>Hypsibioidea</taxon>
        <taxon>Hypsibiidae</taxon>
        <taxon>Hypsibius</taxon>
    </lineage>
</organism>
<reference evidence="3" key="1">
    <citation type="submission" date="2017-01" db="EMBL/GenBank/DDBJ databases">
        <title>Comparative genomics of anhydrobiosis in the tardigrade Hypsibius dujardini.</title>
        <authorList>
            <person name="Yoshida Y."/>
            <person name="Koutsovoulos G."/>
            <person name="Laetsch D."/>
            <person name="Stevens L."/>
            <person name="Kumar S."/>
            <person name="Horikawa D."/>
            <person name="Ishino K."/>
            <person name="Komine S."/>
            <person name="Tomita M."/>
            <person name="Blaxter M."/>
            <person name="Arakawa K."/>
        </authorList>
    </citation>
    <scope>NUCLEOTIDE SEQUENCE [LARGE SCALE GENOMIC DNA]</scope>
    <source>
        <strain evidence="3">Z151</strain>
    </source>
</reference>
<dbReference type="Gene3D" id="1.20.1070.10">
    <property type="entry name" value="Rhodopsin 7-helix transmembrane proteins"/>
    <property type="match status" value="1"/>
</dbReference>
<feature type="transmembrane region" description="Helical" evidence="1">
    <location>
        <begin position="76"/>
        <end position="98"/>
    </location>
</feature>
<evidence type="ECO:0000313" key="2">
    <source>
        <dbReference type="EMBL" id="OQV12178.1"/>
    </source>
</evidence>
<name>A0A1W0WAG9_HYPEX</name>
<comment type="caution">
    <text evidence="2">The sequence shown here is derived from an EMBL/GenBank/DDBJ whole genome shotgun (WGS) entry which is preliminary data.</text>
</comment>
<feature type="transmembrane region" description="Helical" evidence="1">
    <location>
        <begin position="21"/>
        <end position="42"/>
    </location>
</feature>
<keyword evidence="1" id="KW-1133">Transmembrane helix</keyword>
<dbReference type="EMBL" id="MTYJ01000151">
    <property type="protein sequence ID" value="OQV12178.1"/>
    <property type="molecule type" value="Genomic_DNA"/>
</dbReference>
<accession>A0A1W0WAG9</accession>
<evidence type="ECO:0000256" key="1">
    <source>
        <dbReference type="SAM" id="Phobius"/>
    </source>
</evidence>
<proteinExistence type="predicted"/>
<protein>
    <submittedName>
        <fullName evidence="2">Uncharacterized protein</fullName>
    </submittedName>
</protein>
<dbReference type="Proteomes" id="UP000192578">
    <property type="component" value="Unassembled WGS sequence"/>
</dbReference>
<sequence length="166" mass="19110">MTIQRLGQCGQSITNEAFQRLYVVATYTPHVIAGGGSLLIVWKAYFAARVRLNPSVNEWSEKTQRTLQRRLRMAKMLLLTFAWTMFCNVPYFVIVGQFAWLLDANPISGLWQQVASTSQYAFTPCILLLSNMEYRTRLLRILDKVKKRNQVESDGGSHQPQELTHR</sequence>
<keyword evidence="1" id="KW-0812">Transmembrane</keyword>
<evidence type="ECO:0000313" key="3">
    <source>
        <dbReference type="Proteomes" id="UP000192578"/>
    </source>
</evidence>
<gene>
    <name evidence="2" type="ORF">BV898_13521</name>
</gene>
<dbReference type="SUPFAM" id="SSF81321">
    <property type="entry name" value="Family A G protein-coupled receptor-like"/>
    <property type="match status" value="1"/>
</dbReference>
<keyword evidence="1" id="KW-0472">Membrane</keyword>
<keyword evidence="3" id="KW-1185">Reference proteome</keyword>
<dbReference type="AlphaFoldDB" id="A0A1W0WAG9"/>
<feature type="transmembrane region" description="Helical" evidence="1">
    <location>
        <begin position="110"/>
        <end position="130"/>
    </location>
</feature>